<evidence type="ECO:0000313" key="2">
    <source>
        <dbReference type="EMBL" id="SEN44198.1"/>
    </source>
</evidence>
<reference evidence="2 3" key="1">
    <citation type="submission" date="2016-10" db="EMBL/GenBank/DDBJ databases">
        <authorList>
            <person name="de Groot N.N."/>
        </authorList>
    </citation>
    <scope>NUCLEOTIDE SEQUENCE [LARGE SCALE GENOMIC DNA]</scope>
    <source>
        <strain evidence="2 3">CGMCC 1.10238</strain>
    </source>
</reference>
<protein>
    <submittedName>
        <fullName evidence="2">Uncharacterized protein</fullName>
    </submittedName>
</protein>
<dbReference type="OrthoDB" id="2989197at2"/>
<dbReference type="AlphaFoldDB" id="A0A1H8GLM2"/>
<accession>A0A1H8GLM2</accession>
<proteinExistence type="predicted"/>
<dbReference type="RefSeq" id="WP_139210537.1">
    <property type="nucleotide sequence ID" value="NZ_CP076607.1"/>
</dbReference>
<dbReference type="EMBL" id="FODH01000001">
    <property type="protein sequence ID" value="SEN44198.1"/>
    <property type="molecule type" value="Genomic_DNA"/>
</dbReference>
<dbReference type="Proteomes" id="UP000198809">
    <property type="component" value="Unassembled WGS sequence"/>
</dbReference>
<keyword evidence="4" id="KW-1185">Reference proteome</keyword>
<dbReference type="STRING" id="1333845.SAMN04487895_101542"/>
<dbReference type="Proteomes" id="UP000683429">
    <property type="component" value="Chromosome"/>
</dbReference>
<evidence type="ECO:0000313" key="4">
    <source>
        <dbReference type="Proteomes" id="UP000683429"/>
    </source>
</evidence>
<gene>
    <name evidence="1" type="ORF">KP014_20280</name>
    <name evidence="2" type="ORF">SAMN04487895_101542</name>
</gene>
<evidence type="ECO:0000313" key="1">
    <source>
        <dbReference type="EMBL" id="QWU14250.1"/>
    </source>
</evidence>
<reference evidence="1 4" key="2">
    <citation type="submission" date="2021-06" db="EMBL/GenBank/DDBJ databases">
        <title>Whole genome sequence of Paenibacillus sophorae DSM23020 for comparative genomics.</title>
        <authorList>
            <person name="Kim M.-J."/>
            <person name="Lee G."/>
            <person name="Shin J.-H."/>
        </authorList>
    </citation>
    <scope>NUCLEOTIDE SEQUENCE [LARGE SCALE GENOMIC DNA]</scope>
    <source>
        <strain evidence="1 4">DSM 23020</strain>
    </source>
</reference>
<evidence type="ECO:0000313" key="3">
    <source>
        <dbReference type="Proteomes" id="UP000198809"/>
    </source>
</evidence>
<organism evidence="2 3">
    <name type="scientific">Paenibacillus sophorae</name>
    <dbReference type="NCBI Taxonomy" id="1333845"/>
    <lineage>
        <taxon>Bacteria</taxon>
        <taxon>Bacillati</taxon>
        <taxon>Bacillota</taxon>
        <taxon>Bacilli</taxon>
        <taxon>Bacillales</taxon>
        <taxon>Paenibacillaceae</taxon>
        <taxon>Paenibacillus</taxon>
    </lineage>
</organism>
<name>A0A1H8GLM2_9BACL</name>
<sequence length="94" mass="10677">MKEKEIFSSCCAIGGGTEEVHVLKSECPIQREYGSREVETMFGKNKGEKREECTCIYKSAFGGGIFPCNHYKGLKKVQRNKKTEWKVFCDAISE</sequence>
<dbReference type="EMBL" id="CP076607">
    <property type="protein sequence ID" value="QWU14250.1"/>
    <property type="molecule type" value="Genomic_DNA"/>
</dbReference>